<name>A0ABQ5ZU84_9GAMM</name>
<organism evidence="3 4">
    <name type="scientific">Marinospirillum insulare</name>
    <dbReference type="NCBI Taxonomy" id="217169"/>
    <lineage>
        <taxon>Bacteria</taxon>
        <taxon>Pseudomonadati</taxon>
        <taxon>Pseudomonadota</taxon>
        <taxon>Gammaproteobacteria</taxon>
        <taxon>Oceanospirillales</taxon>
        <taxon>Oceanospirillaceae</taxon>
        <taxon>Marinospirillum</taxon>
    </lineage>
</organism>
<gene>
    <name evidence="3" type="ORF">GCM10007878_11610</name>
</gene>
<evidence type="ECO:0000313" key="3">
    <source>
        <dbReference type="EMBL" id="GLR63726.1"/>
    </source>
</evidence>
<dbReference type="InterPro" id="IPR024463">
    <property type="entry name" value="Transposase_TnpC_homeodom"/>
</dbReference>
<feature type="domain" description="Transposase TnpC homeodomain" evidence="2">
    <location>
        <begin position="7"/>
        <end position="41"/>
    </location>
</feature>
<evidence type="ECO:0000313" key="4">
    <source>
        <dbReference type="Proteomes" id="UP001156682"/>
    </source>
</evidence>
<feature type="region of interest" description="Disordered" evidence="1">
    <location>
        <begin position="25"/>
        <end position="44"/>
    </location>
</feature>
<dbReference type="Pfam" id="PF13007">
    <property type="entry name" value="LZ_Tnp_IS66"/>
    <property type="match status" value="1"/>
</dbReference>
<evidence type="ECO:0000259" key="2">
    <source>
        <dbReference type="Pfam" id="PF13007"/>
    </source>
</evidence>
<dbReference type="Proteomes" id="UP001156682">
    <property type="component" value="Unassembled WGS sequence"/>
</dbReference>
<comment type="caution">
    <text evidence="3">The sequence shown here is derived from an EMBL/GenBank/DDBJ whole genome shotgun (WGS) entry which is preliminary data.</text>
</comment>
<dbReference type="EMBL" id="BSOR01000017">
    <property type="protein sequence ID" value="GLR63726.1"/>
    <property type="molecule type" value="Genomic_DNA"/>
</dbReference>
<proteinExistence type="predicted"/>
<evidence type="ECO:0000256" key="1">
    <source>
        <dbReference type="SAM" id="MobiDB-lite"/>
    </source>
</evidence>
<reference evidence="4" key="1">
    <citation type="journal article" date="2019" name="Int. J. Syst. Evol. Microbiol.">
        <title>The Global Catalogue of Microorganisms (GCM) 10K type strain sequencing project: providing services to taxonomists for standard genome sequencing and annotation.</title>
        <authorList>
            <consortium name="The Broad Institute Genomics Platform"/>
            <consortium name="The Broad Institute Genome Sequencing Center for Infectious Disease"/>
            <person name="Wu L."/>
            <person name="Ma J."/>
        </authorList>
    </citation>
    <scope>NUCLEOTIDE SEQUENCE [LARGE SCALE GENOMIC DNA]</scope>
    <source>
        <strain evidence="4">NBRC 100033</strain>
    </source>
</reference>
<protein>
    <recommendedName>
        <fullName evidence="2">Transposase TnpC homeodomain domain-containing protein</fullName>
    </recommendedName>
</protein>
<accession>A0ABQ5ZU84</accession>
<keyword evidence="4" id="KW-1185">Reference proteome</keyword>
<sequence length="44" mass="5252">MREQVKHLQHQLDWFKKQLFGPKSEKRVYDPAEQGELFQPADAP</sequence>